<name>W8T6V0_PEPAC</name>
<dbReference type="InterPro" id="IPR018604">
    <property type="entry name" value="YycI-like"/>
</dbReference>
<dbReference type="PATRIC" id="fig|1286171.3.peg.2137"/>
<keyword evidence="1" id="KW-0812">Transmembrane</keyword>
<proteinExistence type="predicted"/>
<feature type="transmembrane region" description="Helical" evidence="1">
    <location>
        <begin position="6"/>
        <end position="26"/>
    </location>
</feature>
<dbReference type="KEGG" id="eac:EAL2_c21880"/>
<dbReference type="HOGENOM" id="CLU_1169070_0_0_9"/>
<keyword evidence="1" id="KW-1133">Transmembrane helix</keyword>
<feature type="domain" description="Regulatory protein YycH-like" evidence="2">
    <location>
        <begin position="36"/>
        <end position="258"/>
    </location>
</feature>
<dbReference type="EMBL" id="CP007452">
    <property type="protein sequence ID" value="AHM57469.1"/>
    <property type="molecule type" value="Genomic_DNA"/>
</dbReference>
<evidence type="ECO:0000313" key="3">
    <source>
        <dbReference type="EMBL" id="AHM57469.1"/>
    </source>
</evidence>
<evidence type="ECO:0000313" key="4">
    <source>
        <dbReference type="Proteomes" id="UP000019591"/>
    </source>
</evidence>
<evidence type="ECO:0000259" key="2">
    <source>
        <dbReference type="Pfam" id="PF09648"/>
    </source>
</evidence>
<gene>
    <name evidence="3" type="ORF">EAL2_c21880</name>
</gene>
<dbReference type="STRING" id="1286171.EAL2_c21880"/>
<sequence>MDWAKAKFILIIAFIITNLFLGYSYYKTKSIAQNESFSDSEYKEYVEMLLEKKSIKLSANVPEYEQRLGPILVKYELPEQSMYETLVKDQGAAYEVEDGNKSVLTFGMKLKKHDVESAVDYANGFLKLHGLDRQDIKLKNAFENPEYIEVTYVGDYEGYFLEKSYMSFRFYKDGSLKVERLWLTPEKESFPKRRPISPYEAIVKIYPELDKSSDISDISLGYYFKLGETMNIKDTKTAKAFPAWRITLSDGTEKYVSALDF</sequence>
<keyword evidence="4" id="KW-1185">Reference proteome</keyword>
<protein>
    <recommendedName>
        <fullName evidence="2">Regulatory protein YycH-like domain-containing protein</fullName>
    </recommendedName>
</protein>
<dbReference type="Proteomes" id="UP000019591">
    <property type="component" value="Chromosome"/>
</dbReference>
<dbReference type="Pfam" id="PF09648">
    <property type="entry name" value="YycI"/>
    <property type="match status" value="1"/>
</dbReference>
<dbReference type="GO" id="GO:0016020">
    <property type="term" value="C:membrane"/>
    <property type="evidence" value="ECO:0007669"/>
    <property type="project" value="InterPro"/>
</dbReference>
<evidence type="ECO:0000256" key="1">
    <source>
        <dbReference type="SAM" id="Phobius"/>
    </source>
</evidence>
<dbReference type="AlphaFoldDB" id="W8T6V0"/>
<dbReference type="eggNOG" id="COG4853">
    <property type="taxonomic scope" value="Bacteria"/>
</dbReference>
<organism evidence="3 4">
    <name type="scientific">Peptoclostridium acidaminophilum DSM 3953</name>
    <dbReference type="NCBI Taxonomy" id="1286171"/>
    <lineage>
        <taxon>Bacteria</taxon>
        <taxon>Bacillati</taxon>
        <taxon>Bacillota</taxon>
        <taxon>Clostridia</taxon>
        <taxon>Peptostreptococcales</taxon>
        <taxon>Peptoclostridiaceae</taxon>
        <taxon>Peptoclostridium</taxon>
    </lineage>
</organism>
<keyword evidence="1" id="KW-0472">Membrane</keyword>
<accession>W8T6V0</accession>
<reference evidence="3 4" key="1">
    <citation type="journal article" date="2014" name="Genome Announc.">
        <title>Complete Genome Sequence of Amino Acid-Utilizing Eubacterium acidaminophilum al-2 (DSM 3953).</title>
        <authorList>
            <person name="Poehlein A."/>
            <person name="Andreesen J.R."/>
            <person name="Daniel R."/>
        </authorList>
    </citation>
    <scope>NUCLEOTIDE SEQUENCE [LARGE SCALE GENOMIC DNA]</scope>
    <source>
        <strain evidence="3 4">DSM 3953</strain>
    </source>
</reference>
<dbReference type="Gene3D" id="2.40.128.690">
    <property type="entry name" value="YycH protein, domain 3-like"/>
    <property type="match status" value="1"/>
</dbReference>
<dbReference type="OrthoDB" id="2388036at2"/>
<dbReference type="RefSeq" id="WP_025436390.1">
    <property type="nucleotide sequence ID" value="NZ_CP007452.1"/>
</dbReference>